<protein>
    <submittedName>
        <fullName evidence="2">Uncharacterized protein</fullName>
    </submittedName>
</protein>
<comment type="caution">
    <text evidence="2">The sequence shown here is derived from an EMBL/GenBank/DDBJ whole genome shotgun (WGS) entry which is preliminary data.</text>
</comment>
<evidence type="ECO:0000313" key="2">
    <source>
        <dbReference type="EMBL" id="GAJ03276.1"/>
    </source>
</evidence>
<accession>X1UTR0</accession>
<reference evidence="2" key="1">
    <citation type="journal article" date="2014" name="Front. Microbiol.">
        <title>High frequency of phylogenetically diverse reductive dehalogenase-homologous genes in deep subseafloor sedimentary metagenomes.</title>
        <authorList>
            <person name="Kawai M."/>
            <person name="Futagami T."/>
            <person name="Toyoda A."/>
            <person name="Takaki Y."/>
            <person name="Nishi S."/>
            <person name="Hori S."/>
            <person name="Arai W."/>
            <person name="Tsubouchi T."/>
            <person name="Morono Y."/>
            <person name="Uchiyama I."/>
            <person name="Ito T."/>
            <person name="Fujiyama A."/>
            <person name="Inagaki F."/>
            <person name="Takami H."/>
        </authorList>
    </citation>
    <scope>NUCLEOTIDE SEQUENCE</scope>
    <source>
        <strain evidence="2">Expedition CK06-06</strain>
    </source>
</reference>
<organism evidence="2">
    <name type="scientific">marine sediment metagenome</name>
    <dbReference type="NCBI Taxonomy" id="412755"/>
    <lineage>
        <taxon>unclassified sequences</taxon>
        <taxon>metagenomes</taxon>
        <taxon>ecological metagenomes</taxon>
    </lineage>
</organism>
<dbReference type="EMBL" id="BARW01031435">
    <property type="protein sequence ID" value="GAJ03276.1"/>
    <property type="molecule type" value="Genomic_DNA"/>
</dbReference>
<name>X1UTR0_9ZZZZ</name>
<proteinExistence type="predicted"/>
<evidence type="ECO:0000256" key="1">
    <source>
        <dbReference type="SAM" id="MobiDB-lite"/>
    </source>
</evidence>
<sequence length="56" mass="6350">MRKSGSFGGYEKWKTDSKKDLLRQGVVRGLSRAVPQEAYSPYSTQVDANPPDDLYR</sequence>
<feature type="region of interest" description="Disordered" evidence="1">
    <location>
        <begin position="33"/>
        <end position="56"/>
    </location>
</feature>
<feature type="non-terminal residue" evidence="2">
    <location>
        <position position="56"/>
    </location>
</feature>
<dbReference type="AlphaFoldDB" id="X1UTR0"/>
<gene>
    <name evidence="2" type="ORF">S12H4_49999</name>
</gene>